<organism evidence="7 8">
    <name type="scientific">Phytophthora citrophthora</name>
    <dbReference type="NCBI Taxonomy" id="4793"/>
    <lineage>
        <taxon>Eukaryota</taxon>
        <taxon>Sar</taxon>
        <taxon>Stramenopiles</taxon>
        <taxon>Oomycota</taxon>
        <taxon>Peronosporomycetes</taxon>
        <taxon>Peronosporales</taxon>
        <taxon>Peronosporaceae</taxon>
        <taxon>Phytophthora</taxon>
    </lineage>
</organism>
<keyword evidence="1" id="KW-0479">Metal-binding</keyword>
<keyword evidence="2 4" id="KW-0863">Zinc-finger</keyword>
<dbReference type="Gene3D" id="3.30.450.40">
    <property type="match status" value="2"/>
</dbReference>
<feature type="region of interest" description="Disordered" evidence="5">
    <location>
        <begin position="469"/>
        <end position="489"/>
    </location>
</feature>
<evidence type="ECO:0000256" key="4">
    <source>
        <dbReference type="PROSITE-ProRule" id="PRU00091"/>
    </source>
</evidence>
<dbReference type="PANTHER" id="PTHR43102:SF2">
    <property type="entry name" value="GAF DOMAIN-CONTAINING PROTEIN"/>
    <property type="match status" value="1"/>
</dbReference>
<evidence type="ECO:0000256" key="5">
    <source>
        <dbReference type="SAM" id="MobiDB-lite"/>
    </source>
</evidence>
<dbReference type="Gene3D" id="3.30.40.10">
    <property type="entry name" value="Zinc/RING finger domain, C3HC4 (zinc finger)"/>
    <property type="match status" value="2"/>
</dbReference>
<dbReference type="Pfam" id="PF01590">
    <property type="entry name" value="GAF"/>
    <property type="match status" value="1"/>
</dbReference>
<evidence type="ECO:0000256" key="1">
    <source>
        <dbReference type="ARBA" id="ARBA00022723"/>
    </source>
</evidence>
<dbReference type="SUPFAM" id="SSF55781">
    <property type="entry name" value="GAF domain-like"/>
    <property type="match status" value="2"/>
</dbReference>
<feature type="region of interest" description="Disordered" evidence="5">
    <location>
        <begin position="1030"/>
        <end position="1053"/>
    </location>
</feature>
<dbReference type="Pfam" id="PF13185">
    <property type="entry name" value="GAF_2"/>
    <property type="match status" value="1"/>
</dbReference>
<dbReference type="InterPro" id="IPR013083">
    <property type="entry name" value="Znf_RING/FYVE/PHD"/>
</dbReference>
<name>A0AAD9LL84_9STRA</name>
<dbReference type="PROSITE" id="PS50178">
    <property type="entry name" value="ZF_FYVE"/>
    <property type="match status" value="2"/>
</dbReference>
<dbReference type="InterPro" id="IPR029016">
    <property type="entry name" value="GAF-like_dom_sf"/>
</dbReference>
<evidence type="ECO:0000256" key="2">
    <source>
        <dbReference type="ARBA" id="ARBA00022771"/>
    </source>
</evidence>
<keyword evidence="8" id="KW-1185">Reference proteome</keyword>
<feature type="region of interest" description="Disordered" evidence="5">
    <location>
        <begin position="514"/>
        <end position="551"/>
    </location>
</feature>
<evidence type="ECO:0000313" key="7">
    <source>
        <dbReference type="EMBL" id="KAK1940943.1"/>
    </source>
</evidence>
<dbReference type="Proteomes" id="UP001259832">
    <property type="component" value="Unassembled WGS sequence"/>
</dbReference>
<dbReference type="InterPro" id="IPR017455">
    <property type="entry name" value="Znf_FYVE-rel"/>
</dbReference>
<dbReference type="InterPro" id="IPR011011">
    <property type="entry name" value="Znf_FYVE_PHD"/>
</dbReference>
<dbReference type="SUPFAM" id="SSF57903">
    <property type="entry name" value="FYVE/PHD zinc finger"/>
    <property type="match status" value="2"/>
</dbReference>
<sequence length="1497" mass="167452">MSSRNLKEYSANDSWVPRTPDNQTGSQYAASEDDYSVTESGTRSVAFGDEPNGLVVRSAKDFRQSLVFSDQDICDDILATIPKLHSAVLNGVKGARWKRRNVKGGVQLAEMEPNYAPVDPDDDLDILHATVAKTELRCHLNEALSVLLHQDSEAYDTTMKALCGKKFKKGEVLFHQRVAFGTNSQEQARAPMDGDAPDQGVITVTSATLRPSAGLQLQLQSRHKHTQQLLFSTCTHQYPGKNRAVHVMKTVPKSVHDQVLSSADRSSLRRQIDHIAVGFDLQFTPRPGGSNRQTTSIFAHAYASDHPSSAFRDESGKHRAASVAKKREAAATIHASDLGRRRVALMNPEARHVMRVLTESVAQFERVIRRRRFGFQSFIYFPKEYADPTLEKRCSICSKTFHFFRRDFYCQLCGHMVCGDCSQLYEVEARVGEIRKNRCCVLCVVRVDACKFDDEDLLPALGPILVEAPPDAWESSSSSSTMNDDSEMDDLTGQLCSEDPETRSRALEMLGRLVGSPASSSSSTSSRKLMKLPSSSSKMKKKTKTQSQRVLESVENHVTQELAKSRLKYTVDVCDVNDRTRDYKYKFDSSQVTNEDHPLPPVPDTQKDARRVDFINKSGALQTDYDRSALNMIAQVAAERLACPIGFVSMVDDEQFHAIGNYNLPEEAHHLPRNENMCMHAVYAEKPFVVKNPQRDMRFAQMPCVEELGVKFYAGFPLRAPSGEVVGTLCAADGVAHNNISTKDYATMETLAKLASDLSRHGTSDYSGYYGAAPAGLVVTAPNGREKLVMSDQEICDDIVSTIPKLRTAVARDTYGRRWKQGHRRHGVDLFELAKSTGEETVAEDRDIAYAVVAKAELRCHLNEVLNVLITHESNVYESTMKALAGKKFKKGDVLFSQRRLLSQDLRRQSMVASRLEMEKEEAPEQALIGVNVATLRPRMPMDLGGNKKTQKLCFSTFTQQYPGQDRAVHIMKTLPKELHDQLIPTSDRTALRNELNHLSIGFHIQSTHTNQAFAGSSSHTTRIFAHGYASPTPPTQFSESTNDPTSSLSSMSGRALNPLEIARRRESIMNPEAKHVLNVLTKSLRQFERVVRRRRLGFQTFIYFPTGYDDPALEKACSICSKRFHFFRRDFFCHLCGHMVCGECSQLYEVEARVGELRRNRCCLQCVHRVDSCVFDDEDLVEALGPAVVAVDDALWYNDDQFHVDVDGDTASMTSDSSSVEELTDQLYSDDPSQHSHALDFLGQLVNPVASYEYEFISPQAKRVKSRKFKHTKVEKVAQDVENYLSQSLRVMKDRYSNLEQCKVADLEERDYTFEFDASKTKAEDHPMPPMPAPKKEANRLKAIEQMGVLQPEYDHAALDLVAQVAAKRLNCPIGFVSVVDDDNFHAIGTYNLPEKAFTLPRTNNVCIHAVYAEKPLILKNPMRDMRFNQMPCVKDLGVKFYAGFPVHGPNGEVVASLCAADAVPHNNISTKDYATMEALAKLASDLVAPKNPAIC</sequence>
<feature type="compositionally biased region" description="Polar residues" evidence="5">
    <location>
        <begin position="1036"/>
        <end position="1053"/>
    </location>
</feature>
<protein>
    <recommendedName>
        <fullName evidence="6">FYVE-type domain-containing protein</fullName>
    </recommendedName>
</protein>
<feature type="compositionally biased region" description="Low complexity" evidence="5">
    <location>
        <begin position="516"/>
        <end position="537"/>
    </location>
</feature>
<feature type="region of interest" description="Disordered" evidence="5">
    <location>
        <begin position="1"/>
        <end position="35"/>
    </location>
</feature>
<evidence type="ECO:0000256" key="3">
    <source>
        <dbReference type="ARBA" id="ARBA00022833"/>
    </source>
</evidence>
<dbReference type="InterPro" id="IPR000306">
    <property type="entry name" value="Znf_FYVE"/>
</dbReference>
<feature type="domain" description="FYVE-type" evidence="6">
    <location>
        <begin position="1118"/>
        <end position="1172"/>
    </location>
</feature>
<dbReference type="PANTHER" id="PTHR43102">
    <property type="entry name" value="SLR1143 PROTEIN"/>
    <property type="match status" value="1"/>
</dbReference>
<dbReference type="EMBL" id="JASMQC010000013">
    <property type="protein sequence ID" value="KAK1940943.1"/>
    <property type="molecule type" value="Genomic_DNA"/>
</dbReference>
<dbReference type="Pfam" id="PF01363">
    <property type="entry name" value="FYVE"/>
    <property type="match status" value="2"/>
</dbReference>
<keyword evidence="3" id="KW-0862">Zinc</keyword>
<comment type="caution">
    <text evidence="7">The sequence shown here is derived from an EMBL/GenBank/DDBJ whole genome shotgun (WGS) entry which is preliminary data.</text>
</comment>
<dbReference type="SMART" id="SM00064">
    <property type="entry name" value="FYVE"/>
    <property type="match status" value="2"/>
</dbReference>
<dbReference type="GO" id="GO:0008270">
    <property type="term" value="F:zinc ion binding"/>
    <property type="evidence" value="ECO:0007669"/>
    <property type="project" value="UniProtKB-KW"/>
</dbReference>
<proteinExistence type="predicted"/>
<evidence type="ECO:0000313" key="8">
    <source>
        <dbReference type="Proteomes" id="UP001259832"/>
    </source>
</evidence>
<dbReference type="InterPro" id="IPR003018">
    <property type="entry name" value="GAF"/>
</dbReference>
<evidence type="ECO:0000259" key="6">
    <source>
        <dbReference type="PROSITE" id="PS50178"/>
    </source>
</evidence>
<accession>A0AAD9LL84</accession>
<feature type="compositionally biased region" description="Polar residues" evidence="5">
    <location>
        <begin position="20"/>
        <end position="29"/>
    </location>
</feature>
<gene>
    <name evidence="7" type="ORF">P3T76_007649</name>
</gene>
<reference evidence="7" key="1">
    <citation type="submission" date="2023-08" db="EMBL/GenBank/DDBJ databases">
        <title>Reference Genome Resource for the Citrus Pathogen Phytophthora citrophthora.</title>
        <authorList>
            <person name="Moller H."/>
            <person name="Coetzee B."/>
            <person name="Rose L.J."/>
            <person name="Van Niekerk J.M."/>
        </authorList>
    </citation>
    <scope>NUCLEOTIDE SEQUENCE</scope>
    <source>
        <strain evidence="7">STE-U-9442</strain>
    </source>
</reference>
<feature type="domain" description="FYVE-type" evidence="6">
    <location>
        <begin position="394"/>
        <end position="448"/>
    </location>
</feature>
<dbReference type="CDD" id="cd15745">
    <property type="entry name" value="FYVE_RUFY4"/>
    <property type="match status" value="1"/>
</dbReference>